<dbReference type="AlphaFoldDB" id="A0A1E7XEA4"/>
<evidence type="ECO:0000256" key="1">
    <source>
        <dbReference type="SAM" id="SignalP"/>
    </source>
</evidence>
<keyword evidence="1" id="KW-0732">Signal</keyword>
<dbReference type="Proteomes" id="UP000177010">
    <property type="component" value="Unassembled WGS sequence"/>
</dbReference>
<feature type="chain" id="PRO_5009449539" evidence="1">
    <location>
        <begin position="28"/>
        <end position="124"/>
    </location>
</feature>
<reference evidence="2 3" key="1">
    <citation type="submission" date="2016-09" db="EMBL/GenBank/DDBJ databases">
        <title>Genome Sequence of Lactobacillus sunkii Strain CG01.</title>
        <authorList>
            <person name="Poehlein A."/>
            <person name="Gabris C."/>
            <person name="Bengelsdorf F.R."/>
            <person name="Duerre P."/>
            <person name="Daniel R."/>
        </authorList>
    </citation>
    <scope>NUCLEOTIDE SEQUENCE [LARGE SCALE GENOMIC DNA]</scope>
    <source>
        <strain evidence="2 3">CG_D</strain>
    </source>
</reference>
<dbReference type="RefSeq" id="WP_070367642.1">
    <property type="nucleotide sequence ID" value="NZ_JAZHVW010000001.1"/>
</dbReference>
<proteinExistence type="predicted"/>
<feature type="signal peptide" evidence="1">
    <location>
        <begin position="1"/>
        <end position="27"/>
    </location>
</feature>
<accession>A0A1E7XEA4</accession>
<evidence type="ECO:0000313" key="2">
    <source>
        <dbReference type="EMBL" id="OFA11427.1"/>
    </source>
</evidence>
<organism evidence="2 3">
    <name type="scientific">Lentilactobacillus sunkii</name>
    <dbReference type="NCBI Taxonomy" id="481719"/>
    <lineage>
        <taxon>Bacteria</taxon>
        <taxon>Bacillati</taxon>
        <taxon>Bacillota</taxon>
        <taxon>Bacilli</taxon>
        <taxon>Lactobacillales</taxon>
        <taxon>Lactobacillaceae</taxon>
        <taxon>Lentilactobacillus</taxon>
    </lineage>
</organism>
<sequence>MKSKIILTSALLSLGFGITVAITPANASTWHKGLPRIFRGSWHNRYNLWLVHKNTMTIYQGYSKSIGYYMPYSYNHLMYKRSGYTFKVRAWDKFGKAHSTFTWKYINHNKFILGNGIKVYRSHK</sequence>
<evidence type="ECO:0000313" key="3">
    <source>
        <dbReference type="Proteomes" id="UP000177010"/>
    </source>
</evidence>
<dbReference type="EMBL" id="MIQE01000010">
    <property type="protein sequence ID" value="OFA11427.1"/>
    <property type="molecule type" value="Genomic_DNA"/>
</dbReference>
<gene>
    <name evidence="2" type="ORF">LASUN_10360</name>
</gene>
<protein>
    <submittedName>
        <fullName evidence="2">Uncharacterized protein</fullName>
    </submittedName>
</protein>
<name>A0A1E7XEA4_9LACO</name>
<comment type="caution">
    <text evidence="2">The sequence shown here is derived from an EMBL/GenBank/DDBJ whole genome shotgun (WGS) entry which is preliminary data.</text>
</comment>
<dbReference type="STRING" id="481719.LASUN_10360"/>